<name>A0A915I6Q6_ROMCU</name>
<dbReference type="Proteomes" id="UP000887565">
    <property type="component" value="Unplaced"/>
</dbReference>
<accession>A0A915I6Q6</accession>
<proteinExistence type="predicted"/>
<protein>
    <submittedName>
        <fullName evidence="2">Uncharacterized protein</fullName>
    </submittedName>
</protein>
<organism evidence="1 2">
    <name type="scientific">Romanomermis culicivorax</name>
    <name type="common">Nematode worm</name>
    <dbReference type="NCBI Taxonomy" id="13658"/>
    <lineage>
        <taxon>Eukaryota</taxon>
        <taxon>Metazoa</taxon>
        <taxon>Ecdysozoa</taxon>
        <taxon>Nematoda</taxon>
        <taxon>Enoplea</taxon>
        <taxon>Dorylaimia</taxon>
        <taxon>Mermithida</taxon>
        <taxon>Mermithoidea</taxon>
        <taxon>Mermithidae</taxon>
        <taxon>Romanomermis</taxon>
    </lineage>
</organism>
<reference evidence="2" key="1">
    <citation type="submission" date="2022-11" db="UniProtKB">
        <authorList>
            <consortium name="WormBaseParasite"/>
        </authorList>
    </citation>
    <scope>IDENTIFICATION</scope>
</reference>
<keyword evidence="1" id="KW-1185">Reference proteome</keyword>
<evidence type="ECO:0000313" key="2">
    <source>
        <dbReference type="WBParaSite" id="nRc.2.0.1.t09446-RA"/>
    </source>
</evidence>
<dbReference type="AlphaFoldDB" id="A0A915I6Q6"/>
<sequence length="185" mass="20437">MMFAVAEKSRQTCTFVAVCFTMAGGVDVARSVKLPEMQKSPVFQRNRFIFRTGQRRTGGPDFVIAESFAVQAPTFDARLGIKNLSVLVKFLHIIATLAARRATLAWLFHGHGAIEFSATLRVALNFSGVAQAFGAVGDEAFAILKLKQKKKLEDFSLEALLSHFIEVTKKFGYAKNGWCLTEKLS</sequence>
<evidence type="ECO:0000313" key="1">
    <source>
        <dbReference type="Proteomes" id="UP000887565"/>
    </source>
</evidence>
<dbReference type="WBParaSite" id="nRc.2.0.1.t09446-RA">
    <property type="protein sequence ID" value="nRc.2.0.1.t09446-RA"/>
    <property type="gene ID" value="nRc.2.0.1.g09446"/>
</dbReference>